<proteinExistence type="inferred from homology"/>
<evidence type="ECO:0000256" key="1">
    <source>
        <dbReference type="ARBA" id="ARBA00001932"/>
    </source>
</evidence>
<dbReference type="InterPro" id="IPR036134">
    <property type="entry name" value="Crypto/Photolyase_FAD-like_sf"/>
</dbReference>
<dbReference type="SUPFAM" id="SSF48173">
    <property type="entry name" value="Cryptochrome/photolyase FAD-binding domain"/>
    <property type="match status" value="1"/>
</dbReference>
<name>A0ABV3QZH4_9HYPH</name>
<dbReference type="PANTHER" id="PTHR11455:SF9">
    <property type="entry name" value="CRYPTOCHROME CIRCADIAN CLOCK 5 ISOFORM X1"/>
    <property type="match status" value="1"/>
</dbReference>
<keyword evidence="4 6" id="KW-0274">FAD</keyword>
<dbReference type="EC" id="4.1.99.3" evidence="8"/>
<gene>
    <name evidence="8" type="ORF">ABUE31_10780</name>
</gene>
<dbReference type="Proteomes" id="UP001556196">
    <property type="component" value="Unassembled WGS sequence"/>
</dbReference>
<dbReference type="InterPro" id="IPR002081">
    <property type="entry name" value="Cryptochrome/DNA_photolyase_1"/>
</dbReference>
<keyword evidence="3 6" id="KW-0285">Flavoprotein</keyword>
<feature type="domain" description="Photolyase/cryptochrome alpha/beta" evidence="7">
    <location>
        <begin position="5"/>
        <end position="132"/>
    </location>
</feature>
<evidence type="ECO:0000256" key="3">
    <source>
        <dbReference type="ARBA" id="ARBA00022630"/>
    </source>
</evidence>
<dbReference type="InterPro" id="IPR036155">
    <property type="entry name" value="Crypto/Photolyase_N_sf"/>
</dbReference>
<sequence>MTSAAPILVLFRNDLRVADNRALAAATDSGRPVVPLFILDENGSRPAGAASRWWLHHSLAALGASLERLGAGLVLRRGGTHEIVAEILKATGATSVFWNRRYAPPHVEVDRALKAGLREEGVEAESFDGFLLHEPTRLATGAGAFYKVFTPFYRRLAAEGDPRDPVDAPTGLTGWKGRLPAGDLAAFGLLPDKPDWSGGLAERWRPGEAGAAARLDDFLEEHLDGYADSRDRPAEAGTSGLSPHLAHGEISPFQIMAALRAKQGRDAETFRKELAWREFSYHLLFRRPELHHASFRPDFDGFGWRRDPGGLKAWQGGQTGYPIVDAGMRELWQTGWMHNRVRMIAASFLIKDLLIDWREGEAWFWDTLVDADAANNPASWQWVAGSGADAAPYFRIFNPVLQGEKFDPDGRYVRCYVPELAELPDRYIHRPWDAPRSVLAGCGIELGRDYPLPVVDHAKARDRAMDAYRAIRG</sequence>
<dbReference type="Pfam" id="PF03441">
    <property type="entry name" value="FAD_binding_7"/>
    <property type="match status" value="1"/>
</dbReference>
<evidence type="ECO:0000313" key="9">
    <source>
        <dbReference type="Proteomes" id="UP001556196"/>
    </source>
</evidence>
<protein>
    <submittedName>
        <fullName evidence="8">Deoxyribodipyrimidine photo-lyase</fullName>
        <ecNumber evidence="8">4.1.99.3</ecNumber>
    </submittedName>
</protein>
<dbReference type="InterPro" id="IPR014729">
    <property type="entry name" value="Rossmann-like_a/b/a_fold"/>
</dbReference>
<dbReference type="RefSeq" id="WP_367723529.1">
    <property type="nucleotide sequence ID" value="NZ_JBFOCI010000002.1"/>
</dbReference>
<dbReference type="EMBL" id="JBFOCI010000002">
    <property type="protein sequence ID" value="MEW9806469.1"/>
    <property type="molecule type" value="Genomic_DNA"/>
</dbReference>
<dbReference type="Gene3D" id="1.10.579.10">
    <property type="entry name" value="DNA Cyclobutane Dipyrimidine Photolyase, subunit A, domain 3"/>
    <property type="match status" value="1"/>
</dbReference>
<keyword evidence="5 6" id="KW-0157">Chromophore</keyword>
<dbReference type="InterPro" id="IPR018394">
    <property type="entry name" value="DNA_photolyase_1_CS_C"/>
</dbReference>
<dbReference type="Gene3D" id="1.25.40.80">
    <property type="match status" value="1"/>
</dbReference>
<evidence type="ECO:0000313" key="8">
    <source>
        <dbReference type="EMBL" id="MEW9806469.1"/>
    </source>
</evidence>
<comment type="similarity">
    <text evidence="6">Belongs to the DNA photolyase family.</text>
</comment>
<accession>A0ABV3QZH4</accession>
<dbReference type="GO" id="GO:0003904">
    <property type="term" value="F:deoxyribodipyrimidine photo-lyase activity"/>
    <property type="evidence" value="ECO:0007669"/>
    <property type="project" value="UniProtKB-EC"/>
</dbReference>
<keyword evidence="9" id="KW-1185">Reference proteome</keyword>
<dbReference type="PROSITE" id="PS51645">
    <property type="entry name" value="PHR_CRY_ALPHA_BETA"/>
    <property type="match status" value="1"/>
</dbReference>
<dbReference type="PRINTS" id="PR00147">
    <property type="entry name" value="DNAPHOTLYASE"/>
</dbReference>
<organism evidence="8 9">
    <name type="scientific">Mesorhizobium marinum</name>
    <dbReference type="NCBI Taxonomy" id="3228790"/>
    <lineage>
        <taxon>Bacteria</taxon>
        <taxon>Pseudomonadati</taxon>
        <taxon>Pseudomonadota</taxon>
        <taxon>Alphaproteobacteria</taxon>
        <taxon>Hyphomicrobiales</taxon>
        <taxon>Phyllobacteriaceae</taxon>
        <taxon>Mesorhizobium</taxon>
    </lineage>
</organism>
<comment type="cofactor">
    <cofactor evidence="2">
        <name>FAD</name>
        <dbReference type="ChEBI" id="CHEBI:57692"/>
    </cofactor>
</comment>
<evidence type="ECO:0000256" key="6">
    <source>
        <dbReference type="RuleBase" id="RU004182"/>
    </source>
</evidence>
<comment type="caution">
    <text evidence="8">The sequence shown here is derived from an EMBL/GenBank/DDBJ whole genome shotgun (WGS) entry which is preliminary data.</text>
</comment>
<comment type="cofactor">
    <cofactor evidence="1">
        <name>(6R)-5,10-methylene-5,6,7,8-tetrahydrofolate</name>
        <dbReference type="ChEBI" id="CHEBI:15636"/>
    </cofactor>
</comment>
<dbReference type="Pfam" id="PF00875">
    <property type="entry name" value="DNA_photolyase"/>
    <property type="match status" value="1"/>
</dbReference>
<evidence type="ECO:0000256" key="5">
    <source>
        <dbReference type="ARBA" id="ARBA00022991"/>
    </source>
</evidence>
<dbReference type="PROSITE" id="PS00691">
    <property type="entry name" value="DNA_PHOTOLYASES_1_2"/>
    <property type="match status" value="1"/>
</dbReference>
<evidence type="ECO:0000256" key="4">
    <source>
        <dbReference type="ARBA" id="ARBA00022827"/>
    </source>
</evidence>
<keyword evidence="8" id="KW-0456">Lyase</keyword>
<dbReference type="InterPro" id="IPR006050">
    <property type="entry name" value="DNA_photolyase_N"/>
</dbReference>
<dbReference type="InterPro" id="IPR005101">
    <property type="entry name" value="Cryptochr/Photolyase_FAD-bd"/>
</dbReference>
<reference evidence="8 9" key="1">
    <citation type="submission" date="2024-06" db="EMBL/GenBank/DDBJ databases">
        <authorList>
            <person name="Tuo L."/>
        </authorList>
    </citation>
    <scope>NUCLEOTIDE SEQUENCE [LARGE SCALE GENOMIC DNA]</scope>
    <source>
        <strain evidence="8 9">ZMM04-5</strain>
    </source>
</reference>
<dbReference type="PROSITE" id="PS00394">
    <property type="entry name" value="DNA_PHOTOLYASES_1_1"/>
    <property type="match status" value="1"/>
</dbReference>
<dbReference type="PANTHER" id="PTHR11455">
    <property type="entry name" value="CRYPTOCHROME"/>
    <property type="match status" value="1"/>
</dbReference>
<dbReference type="Gene3D" id="3.40.50.620">
    <property type="entry name" value="HUPs"/>
    <property type="match status" value="1"/>
</dbReference>
<evidence type="ECO:0000256" key="2">
    <source>
        <dbReference type="ARBA" id="ARBA00001974"/>
    </source>
</evidence>
<dbReference type="SUPFAM" id="SSF52425">
    <property type="entry name" value="Cryptochrome/photolyase, N-terminal domain"/>
    <property type="match status" value="1"/>
</dbReference>
<evidence type="ECO:0000259" key="7">
    <source>
        <dbReference type="PROSITE" id="PS51645"/>
    </source>
</evidence>